<evidence type="ECO:0000313" key="10">
    <source>
        <dbReference type="Proteomes" id="UP001324115"/>
    </source>
</evidence>
<reference evidence="9 10" key="1">
    <citation type="journal article" date="2023" name="G3 (Bethesda)">
        <title>A haplotype-resolved chromosome-scale genome for Quercus rubra L. provides insights into the genetics of adaptive traits for red oak species.</title>
        <authorList>
            <person name="Kapoor B."/>
            <person name="Jenkins J."/>
            <person name="Schmutz J."/>
            <person name="Zhebentyayeva T."/>
            <person name="Kuelheim C."/>
            <person name="Coggeshall M."/>
            <person name="Heim C."/>
            <person name="Lasky J.R."/>
            <person name="Leites L."/>
            <person name="Islam-Faridi N."/>
            <person name="Romero-Severson J."/>
            <person name="DeLeo V.L."/>
            <person name="Lucas S.M."/>
            <person name="Lazic D."/>
            <person name="Gailing O."/>
            <person name="Carlson J."/>
            <person name="Staton M."/>
        </authorList>
    </citation>
    <scope>NUCLEOTIDE SEQUENCE [LARGE SCALE GENOMIC DNA]</scope>
    <source>
        <strain evidence="9">Pseudo-F2</strain>
    </source>
</reference>
<proteinExistence type="inferred from homology"/>
<sequence length="55" mass="6379">MYAPPGFQTVSYVDHIQRRHQEKGFLYACLFALCCCFCCFETCECCFEILCCCCP</sequence>
<dbReference type="InterPro" id="IPR028144">
    <property type="entry name" value="CYSTM_dom"/>
</dbReference>
<evidence type="ECO:0000256" key="2">
    <source>
        <dbReference type="ARBA" id="ARBA00009444"/>
    </source>
</evidence>
<dbReference type="PANTHER" id="PTHR35470:SF6">
    <property type="entry name" value="PROTEIN CYSTEINE-RICH TRANSMEMBRANE MODULE 2"/>
    <property type="match status" value="1"/>
</dbReference>
<evidence type="ECO:0000256" key="3">
    <source>
        <dbReference type="ARBA" id="ARBA00022692"/>
    </source>
</evidence>
<keyword evidence="5" id="KW-1133">Transmembrane helix</keyword>
<dbReference type="Proteomes" id="UP001324115">
    <property type="component" value="Unassembled WGS sequence"/>
</dbReference>
<dbReference type="GO" id="GO:0010038">
    <property type="term" value="P:response to metal ion"/>
    <property type="evidence" value="ECO:0007669"/>
    <property type="project" value="UniProtKB-ARBA"/>
</dbReference>
<evidence type="ECO:0000256" key="4">
    <source>
        <dbReference type="ARBA" id="ARBA00022723"/>
    </source>
</evidence>
<feature type="domain" description="Cysteine-rich transmembrane" evidence="8">
    <location>
        <begin position="12"/>
        <end position="43"/>
    </location>
</feature>
<evidence type="ECO:0000256" key="1">
    <source>
        <dbReference type="ARBA" id="ARBA00004162"/>
    </source>
</evidence>
<dbReference type="AlphaFoldDB" id="A0AAN7G9A6"/>
<keyword evidence="10" id="KW-1185">Reference proteome</keyword>
<keyword evidence="7" id="KW-0472">Membrane</keyword>
<organism evidence="9 10">
    <name type="scientific">Quercus rubra</name>
    <name type="common">Northern red oak</name>
    <name type="synonym">Quercus borealis</name>
    <dbReference type="NCBI Taxonomy" id="3512"/>
    <lineage>
        <taxon>Eukaryota</taxon>
        <taxon>Viridiplantae</taxon>
        <taxon>Streptophyta</taxon>
        <taxon>Embryophyta</taxon>
        <taxon>Tracheophyta</taxon>
        <taxon>Spermatophyta</taxon>
        <taxon>Magnoliopsida</taxon>
        <taxon>eudicotyledons</taxon>
        <taxon>Gunneridae</taxon>
        <taxon>Pentapetalae</taxon>
        <taxon>rosids</taxon>
        <taxon>fabids</taxon>
        <taxon>Fagales</taxon>
        <taxon>Fagaceae</taxon>
        <taxon>Quercus</taxon>
    </lineage>
</organism>
<dbReference type="PANTHER" id="PTHR35470">
    <property type="entry name" value="CADMIUM TOLERANT 3"/>
    <property type="match status" value="1"/>
</dbReference>
<dbReference type="GO" id="GO:0005886">
    <property type="term" value="C:plasma membrane"/>
    <property type="evidence" value="ECO:0007669"/>
    <property type="project" value="UniProtKB-SubCell"/>
</dbReference>
<evidence type="ECO:0000259" key="8">
    <source>
        <dbReference type="Pfam" id="PF12734"/>
    </source>
</evidence>
<dbReference type="EMBL" id="JAXUIC010000002">
    <property type="protein sequence ID" value="KAK4604265.1"/>
    <property type="molecule type" value="Genomic_DNA"/>
</dbReference>
<evidence type="ECO:0000256" key="5">
    <source>
        <dbReference type="ARBA" id="ARBA00022989"/>
    </source>
</evidence>
<dbReference type="Pfam" id="PF12734">
    <property type="entry name" value="CYSTM"/>
    <property type="match status" value="1"/>
</dbReference>
<keyword evidence="6" id="KW-0346">Stress response</keyword>
<accession>A0AAN7G9A6</accession>
<comment type="similarity">
    <text evidence="2">Belongs to the CYSTM1 family.</text>
</comment>
<comment type="subcellular location">
    <subcellularLocation>
        <location evidence="1">Cell membrane</location>
        <topology evidence="1">Single-pass membrane protein</topology>
    </subcellularLocation>
</comment>
<comment type="caution">
    <text evidence="9">The sequence shown here is derived from an EMBL/GenBank/DDBJ whole genome shotgun (WGS) entry which is preliminary data.</text>
</comment>
<name>A0AAN7G9A6_QUERU</name>
<dbReference type="GO" id="GO:0046872">
    <property type="term" value="F:metal ion binding"/>
    <property type="evidence" value="ECO:0007669"/>
    <property type="project" value="UniProtKB-KW"/>
</dbReference>
<dbReference type="InterPro" id="IPR051671">
    <property type="entry name" value="CYSTM1_HM_Tolerance"/>
</dbReference>
<evidence type="ECO:0000256" key="7">
    <source>
        <dbReference type="ARBA" id="ARBA00023136"/>
    </source>
</evidence>
<keyword evidence="4" id="KW-0479">Metal-binding</keyword>
<evidence type="ECO:0000313" key="9">
    <source>
        <dbReference type="EMBL" id="KAK4604265.1"/>
    </source>
</evidence>
<gene>
    <name evidence="9" type="ORF">RGQ29_012676</name>
</gene>
<keyword evidence="3" id="KW-0812">Transmembrane</keyword>
<evidence type="ECO:0000256" key="6">
    <source>
        <dbReference type="ARBA" id="ARBA00023016"/>
    </source>
</evidence>
<protein>
    <recommendedName>
        <fullName evidence="8">Cysteine-rich transmembrane domain-containing protein</fullName>
    </recommendedName>
</protein>